<dbReference type="EMBL" id="BANX01000024">
    <property type="protein sequence ID" value="GAC69424.1"/>
    <property type="molecule type" value="Genomic_DNA"/>
</dbReference>
<protein>
    <recommendedName>
        <fullName evidence="7">Mce-associated membrane protein</fullName>
    </recommendedName>
</protein>
<feature type="compositionally biased region" description="Basic and acidic residues" evidence="3">
    <location>
        <begin position="78"/>
        <end position="114"/>
    </location>
</feature>
<keyword evidence="4" id="KW-0812">Transmembrane</keyword>
<name>M0QLZ2_9ACTN</name>
<feature type="transmembrane region" description="Helical" evidence="4">
    <location>
        <begin position="128"/>
        <end position="151"/>
    </location>
</feature>
<keyword evidence="4" id="KW-1133">Transmembrane helix</keyword>
<evidence type="ECO:0000256" key="2">
    <source>
        <dbReference type="ARBA" id="ARBA00023136"/>
    </source>
</evidence>
<dbReference type="AlphaFoldDB" id="M0QLZ2"/>
<accession>M0QLZ2</accession>
<keyword evidence="6" id="KW-1185">Reference proteome</keyword>
<feature type="region of interest" description="Disordered" evidence="3">
    <location>
        <begin position="1"/>
        <end position="114"/>
    </location>
</feature>
<keyword evidence="2 4" id="KW-0472">Membrane</keyword>
<dbReference type="eggNOG" id="ENOG5033EKB">
    <property type="taxonomic scope" value="Bacteria"/>
</dbReference>
<comment type="caution">
    <text evidence="5">The sequence shown here is derived from an EMBL/GenBank/DDBJ whole genome shotgun (WGS) entry which is preliminary data.</text>
</comment>
<organism evidence="5 6">
    <name type="scientific">Gordonia soli NBRC 108243</name>
    <dbReference type="NCBI Taxonomy" id="1223545"/>
    <lineage>
        <taxon>Bacteria</taxon>
        <taxon>Bacillati</taxon>
        <taxon>Actinomycetota</taxon>
        <taxon>Actinomycetes</taxon>
        <taxon>Mycobacteriales</taxon>
        <taxon>Gordoniaceae</taxon>
        <taxon>Gordonia</taxon>
    </lineage>
</organism>
<dbReference type="STRING" id="1223545.GS4_24_00720"/>
<evidence type="ECO:0000256" key="4">
    <source>
        <dbReference type="SAM" id="Phobius"/>
    </source>
</evidence>
<feature type="region of interest" description="Disordered" evidence="3">
    <location>
        <begin position="212"/>
        <end position="232"/>
    </location>
</feature>
<dbReference type="PANTHER" id="PTHR37042:SF4">
    <property type="entry name" value="OUTER MEMBRANE PROTEIN RV1973"/>
    <property type="match status" value="1"/>
</dbReference>
<proteinExistence type="predicted"/>
<dbReference type="PANTHER" id="PTHR37042">
    <property type="entry name" value="OUTER MEMBRANE PROTEIN RV1973"/>
    <property type="match status" value="1"/>
</dbReference>
<sequence>MSKPPESVTEPRDPDQPNDQSSPTGPPSADGSDPRSSVTSDADTDVATGETEESTDRGDAADGPDGDVEPNSDSFLETNRRNRDRYRAEAEEKVDKAARRRRGADDRTPRRIDDKVPARRRLSTTTTLIAVLAALVVALGASTTVLAIAYVRSDDTASASVVEQRQVMEIAQRYAADIATYDPADYGDLDRRVRAMSTPEFARTYIASSQDARRGNATAKGTSRAESREAGVQSLADGKAVVLVTLDQTVTSPEVEKEQPEGIPYQSRIKVTLVDRDGRWQLDDFATV</sequence>
<evidence type="ECO:0000313" key="6">
    <source>
        <dbReference type="Proteomes" id="UP000011666"/>
    </source>
</evidence>
<evidence type="ECO:0000256" key="3">
    <source>
        <dbReference type="SAM" id="MobiDB-lite"/>
    </source>
</evidence>
<dbReference type="RefSeq" id="WP_007622486.1">
    <property type="nucleotide sequence ID" value="NZ_BANX01000024.1"/>
</dbReference>
<gene>
    <name evidence="5" type="ORF">GS4_24_00720</name>
</gene>
<comment type="subcellular location">
    <subcellularLocation>
        <location evidence="1">Membrane</location>
    </subcellularLocation>
</comment>
<evidence type="ECO:0000256" key="1">
    <source>
        <dbReference type="ARBA" id="ARBA00004370"/>
    </source>
</evidence>
<reference evidence="5 6" key="1">
    <citation type="submission" date="2013-01" db="EMBL/GenBank/DDBJ databases">
        <title>Whole genome shotgun sequence of Gordonia soli NBRC 108243.</title>
        <authorList>
            <person name="Isaki-Nakamura S."/>
            <person name="Hosoyama A."/>
            <person name="Tsuchikane K."/>
            <person name="Ando Y."/>
            <person name="Baba S."/>
            <person name="Ohji S."/>
            <person name="Hamada M."/>
            <person name="Tamura T."/>
            <person name="Yamazoe A."/>
            <person name="Yamazaki S."/>
            <person name="Fujita N."/>
        </authorList>
    </citation>
    <scope>NUCLEOTIDE SEQUENCE [LARGE SCALE GENOMIC DNA]</scope>
    <source>
        <strain evidence="5 6">NBRC 108243</strain>
    </source>
</reference>
<evidence type="ECO:0008006" key="7">
    <source>
        <dbReference type="Google" id="ProtNLM"/>
    </source>
</evidence>
<evidence type="ECO:0000313" key="5">
    <source>
        <dbReference type="EMBL" id="GAC69424.1"/>
    </source>
</evidence>
<dbReference type="GO" id="GO:0016020">
    <property type="term" value="C:membrane"/>
    <property type="evidence" value="ECO:0007669"/>
    <property type="project" value="UniProtKB-SubCell"/>
</dbReference>
<dbReference type="Proteomes" id="UP000011666">
    <property type="component" value="Unassembled WGS sequence"/>
</dbReference>